<evidence type="ECO:0000313" key="3">
    <source>
        <dbReference type="Proteomes" id="UP000188320"/>
    </source>
</evidence>
<comment type="caution">
    <text evidence="2">The sequence shown here is derived from an EMBL/GenBank/DDBJ whole genome shotgun (WGS) entry which is preliminary data.</text>
</comment>
<gene>
    <name evidence="2" type="ORF">AX774_g6005</name>
</gene>
<feature type="compositionally biased region" description="Low complexity" evidence="1">
    <location>
        <begin position="7"/>
        <end position="21"/>
    </location>
</feature>
<keyword evidence="3" id="KW-1185">Reference proteome</keyword>
<feature type="compositionally biased region" description="Polar residues" evidence="1">
    <location>
        <begin position="40"/>
        <end position="53"/>
    </location>
</feature>
<organism evidence="2 3">
    <name type="scientific">Zancudomyces culisetae</name>
    <name type="common">Gut fungus</name>
    <name type="synonym">Smittium culisetae</name>
    <dbReference type="NCBI Taxonomy" id="1213189"/>
    <lineage>
        <taxon>Eukaryota</taxon>
        <taxon>Fungi</taxon>
        <taxon>Fungi incertae sedis</taxon>
        <taxon>Zoopagomycota</taxon>
        <taxon>Kickxellomycotina</taxon>
        <taxon>Harpellomycetes</taxon>
        <taxon>Harpellales</taxon>
        <taxon>Legeriomycetaceae</taxon>
        <taxon>Zancudomyces</taxon>
    </lineage>
</organism>
<dbReference type="SMART" id="SM00726">
    <property type="entry name" value="UIM"/>
    <property type="match status" value="2"/>
</dbReference>
<evidence type="ECO:0000313" key="2">
    <source>
        <dbReference type="EMBL" id="OMH80560.1"/>
    </source>
</evidence>
<name>A0A1R1PHV3_ZANCU</name>
<reference evidence="3" key="1">
    <citation type="submission" date="2017-01" db="EMBL/GenBank/DDBJ databases">
        <authorList>
            <person name="Wang Y."/>
            <person name="White M."/>
            <person name="Kvist S."/>
            <person name="Moncalvo J.-M."/>
        </authorList>
    </citation>
    <scope>NUCLEOTIDE SEQUENCE [LARGE SCALE GENOMIC DNA]</scope>
    <source>
        <strain evidence="3">COL-18-3</strain>
    </source>
</reference>
<dbReference type="Pfam" id="PF02809">
    <property type="entry name" value="UIM"/>
    <property type="match status" value="1"/>
</dbReference>
<feature type="region of interest" description="Disordered" evidence="1">
    <location>
        <begin position="308"/>
        <end position="339"/>
    </location>
</feature>
<evidence type="ECO:0000256" key="1">
    <source>
        <dbReference type="SAM" id="MobiDB-lite"/>
    </source>
</evidence>
<dbReference type="InterPro" id="IPR003903">
    <property type="entry name" value="UIM_dom"/>
</dbReference>
<sequence>MEHAGSRYRTSTSATASIAATRKGESKEDEDIRRAIELSLQESNQAKNKQETPVVTDDDLALKMALQESERYVQSQGTVNMPYNTASTSQFNNSNMYGFDGLSNAQFGYGSEFGSTVYPTNDPLSLQSQTPAFDVNSAPFDFGNTANPNSQFMFGTAADNAAMSKRAAKAELEAQNPFAAQLNAASTDPFGSSDPFGASAKFGNVFDTGKETKPLPFGVDLSGPSAMLAEVARNSNRIDPFANIATKNGSSTTAAGIAPSNPFAASQPVSQNFDTDFFPSGYNNSNNNTVDFQSSTLGYAKFNDFTNPGSNLDSNPGSNYGSAKMPHSNTFGSSQNPFI</sequence>
<feature type="region of interest" description="Disordered" evidence="1">
    <location>
        <begin position="1"/>
        <end position="53"/>
    </location>
</feature>
<protein>
    <submittedName>
        <fullName evidence="2">Uncharacterized protein</fullName>
    </submittedName>
</protein>
<dbReference type="PROSITE" id="PS50330">
    <property type="entry name" value="UIM"/>
    <property type="match status" value="1"/>
</dbReference>
<dbReference type="Proteomes" id="UP000188320">
    <property type="component" value="Unassembled WGS sequence"/>
</dbReference>
<dbReference type="OrthoDB" id="4033880at2759"/>
<dbReference type="AlphaFoldDB" id="A0A1R1PHV3"/>
<dbReference type="EMBL" id="LSSK01001154">
    <property type="protein sequence ID" value="OMH80560.1"/>
    <property type="molecule type" value="Genomic_DNA"/>
</dbReference>
<dbReference type="Gene3D" id="6.10.140.100">
    <property type="match status" value="1"/>
</dbReference>
<accession>A0A1R1PHV3</accession>
<proteinExistence type="predicted"/>
<feature type="compositionally biased region" description="Basic and acidic residues" evidence="1">
    <location>
        <begin position="22"/>
        <end position="36"/>
    </location>
</feature>